<dbReference type="InterPro" id="IPR016181">
    <property type="entry name" value="Acyl_CoA_acyltransferase"/>
</dbReference>
<dbReference type="Gene3D" id="3.40.630.30">
    <property type="match status" value="1"/>
</dbReference>
<dbReference type="Proteomes" id="UP000053958">
    <property type="component" value="Unassembled WGS sequence"/>
</dbReference>
<gene>
    <name evidence="2" type="ORF">T310_1274</name>
</gene>
<dbReference type="GO" id="GO:0016747">
    <property type="term" value="F:acyltransferase activity, transferring groups other than amino-acyl groups"/>
    <property type="evidence" value="ECO:0007669"/>
    <property type="project" value="InterPro"/>
</dbReference>
<name>A0A0F4Z3P0_RASE3</name>
<dbReference type="AlphaFoldDB" id="A0A0F4Z3P0"/>
<dbReference type="GeneID" id="25313625"/>
<protein>
    <recommendedName>
        <fullName evidence="1">N-acetyltransferase domain-containing protein</fullName>
    </recommendedName>
</protein>
<dbReference type="Pfam" id="PF13508">
    <property type="entry name" value="Acetyltransf_7"/>
    <property type="match status" value="1"/>
</dbReference>
<comment type="caution">
    <text evidence="2">The sequence shown here is derived from an EMBL/GenBank/DDBJ whole genome shotgun (WGS) entry which is preliminary data.</text>
</comment>
<dbReference type="PANTHER" id="PTHR42791:SF5">
    <property type="entry name" value="HYPOTHETICAL ACETYLTRANSFERASE (EUROFUNG)"/>
    <property type="match status" value="1"/>
</dbReference>
<keyword evidence="3" id="KW-1185">Reference proteome</keyword>
<organism evidence="2 3">
    <name type="scientific">Rasamsonia emersonii (strain ATCC 16479 / CBS 393.64 / IMI 116815)</name>
    <dbReference type="NCBI Taxonomy" id="1408163"/>
    <lineage>
        <taxon>Eukaryota</taxon>
        <taxon>Fungi</taxon>
        <taxon>Dikarya</taxon>
        <taxon>Ascomycota</taxon>
        <taxon>Pezizomycotina</taxon>
        <taxon>Eurotiomycetes</taxon>
        <taxon>Eurotiomycetidae</taxon>
        <taxon>Eurotiales</taxon>
        <taxon>Trichocomaceae</taxon>
        <taxon>Rasamsonia</taxon>
    </lineage>
</organism>
<accession>A0A0F4Z3P0</accession>
<evidence type="ECO:0000313" key="3">
    <source>
        <dbReference type="Proteomes" id="UP000053958"/>
    </source>
</evidence>
<reference evidence="2 3" key="1">
    <citation type="submission" date="2015-04" db="EMBL/GenBank/DDBJ databases">
        <authorList>
            <person name="Heijne W.H."/>
            <person name="Fedorova N.D."/>
            <person name="Nierman W.C."/>
            <person name="Vollebregt A.W."/>
            <person name="Zhao Z."/>
            <person name="Wu L."/>
            <person name="Kumar M."/>
            <person name="Stam H."/>
            <person name="van den Berg M.A."/>
            <person name="Pel H.J."/>
        </authorList>
    </citation>
    <scope>NUCLEOTIDE SEQUENCE [LARGE SCALE GENOMIC DNA]</scope>
    <source>
        <strain evidence="2 3">CBS 393.64</strain>
    </source>
</reference>
<dbReference type="InterPro" id="IPR052523">
    <property type="entry name" value="Trichothecene_AcTrans"/>
</dbReference>
<evidence type="ECO:0000313" key="2">
    <source>
        <dbReference type="EMBL" id="KKA24691.1"/>
    </source>
</evidence>
<dbReference type="SUPFAM" id="SSF55729">
    <property type="entry name" value="Acyl-CoA N-acyltransferases (Nat)"/>
    <property type="match status" value="1"/>
</dbReference>
<evidence type="ECO:0000259" key="1">
    <source>
        <dbReference type="Pfam" id="PF13508"/>
    </source>
</evidence>
<dbReference type="RefSeq" id="XP_013331303.1">
    <property type="nucleotide sequence ID" value="XM_013475849.1"/>
</dbReference>
<feature type="domain" description="N-acetyltransferase" evidence="1">
    <location>
        <begin position="143"/>
        <end position="197"/>
    </location>
</feature>
<dbReference type="OrthoDB" id="410198at2759"/>
<sequence length="223" mass="25012">MSHSPSPDLHVADVDLATDWDELIESYWEAWKHPRQAVGELTFAHLGSNTAAEAQALADVKRTLLRAAQDDREGTRWVKCIHVPSGRIVGGAMFQVHRRNPYRAGLPPLQATWFPEGSELRGLSEAMYAQLWAWRPRLMSDAHICGNALWVLPAYRSQGAATRLMDYAIPIFDSLQLEAYVEGTAISTPLYLKYGFVVIAYANMVFVPPANPSSTWTRMVRDI</sequence>
<dbReference type="PANTHER" id="PTHR42791">
    <property type="entry name" value="GNAT FAMILY ACETYLTRANSFERASE"/>
    <property type="match status" value="1"/>
</dbReference>
<dbReference type="InterPro" id="IPR000182">
    <property type="entry name" value="GNAT_dom"/>
</dbReference>
<proteinExistence type="predicted"/>
<dbReference type="EMBL" id="LASV01000051">
    <property type="protein sequence ID" value="KKA24691.1"/>
    <property type="molecule type" value="Genomic_DNA"/>
</dbReference>
<dbReference type="CDD" id="cd04301">
    <property type="entry name" value="NAT_SF"/>
    <property type="match status" value="1"/>
</dbReference>